<dbReference type="InterPro" id="IPR036457">
    <property type="entry name" value="PPM-type-like_dom_sf"/>
</dbReference>
<accession>A0A2R6RXG5</accession>
<dbReference type="Proteomes" id="UP000241394">
    <property type="component" value="Chromosome LG2"/>
</dbReference>
<name>A0A2R6RXG5_ACTCC</name>
<dbReference type="SMART" id="SM00332">
    <property type="entry name" value="PP2Cc"/>
    <property type="match status" value="1"/>
</dbReference>
<dbReference type="CDD" id="cd00143">
    <property type="entry name" value="PP2Cc"/>
    <property type="match status" value="1"/>
</dbReference>
<dbReference type="Gramene" id="PSS34728">
    <property type="protein sequence ID" value="PSS34728"/>
    <property type="gene ID" value="CEY00_Acc01835"/>
</dbReference>
<dbReference type="EMBL" id="NKQK01000002">
    <property type="protein sequence ID" value="PSS34728.1"/>
    <property type="molecule type" value="Genomic_DNA"/>
</dbReference>
<reference evidence="4" key="2">
    <citation type="journal article" date="2018" name="BMC Genomics">
        <title>A manually annotated Actinidia chinensis var. chinensis (kiwifruit) genome highlights the challenges associated with draft genomes and gene prediction in plants.</title>
        <authorList>
            <person name="Pilkington S.M."/>
            <person name="Crowhurst R."/>
            <person name="Hilario E."/>
            <person name="Nardozza S."/>
            <person name="Fraser L."/>
            <person name="Peng Y."/>
            <person name="Gunaseelan K."/>
            <person name="Simpson R."/>
            <person name="Tahir J."/>
            <person name="Deroles S.C."/>
            <person name="Templeton K."/>
            <person name="Luo Z."/>
            <person name="Davy M."/>
            <person name="Cheng C."/>
            <person name="McNeilage M."/>
            <person name="Scaglione D."/>
            <person name="Liu Y."/>
            <person name="Zhang Q."/>
            <person name="Datson P."/>
            <person name="De Silva N."/>
            <person name="Gardiner S.E."/>
            <person name="Bassett H."/>
            <person name="Chagne D."/>
            <person name="McCallum J."/>
            <person name="Dzierzon H."/>
            <person name="Deng C."/>
            <person name="Wang Y.Y."/>
            <person name="Barron L."/>
            <person name="Manako K."/>
            <person name="Bowen J."/>
            <person name="Foster T.M."/>
            <person name="Erridge Z.A."/>
            <person name="Tiffin H."/>
            <person name="Waite C.N."/>
            <person name="Davies K.M."/>
            <person name="Grierson E.P."/>
            <person name="Laing W.A."/>
            <person name="Kirk R."/>
            <person name="Chen X."/>
            <person name="Wood M."/>
            <person name="Montefiori M."/>
            <person name="Brummell D.A."/>
            <person name="Schwinn K.E."/>
            <person name="Catanach A."/>
            <person name="Fullerton C."/>
            <person name="Li D."/>
            <person name="Meiyalaghan S."/>
            <person name="Nieuwenhuizen N."/>
            <person name="Read N."/>
            <person name="Prakash R."/>
            <person name="Hunter D."/>
            <person name="Zhang H."/>
            <person name="McKenzie M."/>
            <person name="Knabel M."/>
            <person name="Harris A."/>
            <person name="Allan A.C."/>
            <person name="Gleave A."/>
            <person name="Chen A."/>
            <person name="Janssen B.J."/>
            <person name="Plunkett B."/>
            <person name="Ampomah-Dwamena C."/>
            <person name="Voogd C."/>
            <person name="Leif D."/>
            <person name="Lafferty D."/>
            <person name="Souleyre E.J.F."/>
            <person name="Varkonyi-Gasic E."/>
            <person name="Gambi F."/>
            <person name="Hanley J."/>
            <person name="Yao J.L."/>
            <person name="Cheung J."/>
            <person name="David K.M."/>
            <person name="Warren B."/>
            <person name="Marsh K."/>
            <person name="Snowden K.C."/>
            <person name="Lin-Wang K."/>
            <person name="Brian L."/>
            <person name="Martinez-Sanchez M."/>
            <person name="Wang M."/>
            <person name="Ileperuma N."/>
            <person name="Macnee N."/>
            <person name="Campin R."/>
            <person name="McAtee P."/>
            <person name="Drummond R.S.M."/>
            <person name="Espley R.V."/>
            <person name="Ireland H.S."/>
            <person name="Wu R."/>
            <person name="Atkinson R.G."/>
            <person name="Karunairetnam S."/>
            <person name="Bulley S."/>
            <person name="Chunkath S."/>
            <person name="Hanley Z."/>
            <person name="Storey R."/>
            <person name="Thrimawithana A.H."/>
            <person name="Thomson S."/>
            <person name="David C."/>
            <person name="Testolin R."/>
            <person name="Huang H."/>
            <person name="Hellens R.P."/>
            <person name="Schaffer R.J."/>
        </authorList>
    </citation>
    <scope>NUCLEOTIDE SEQUENCE [LARGE SCALE GENOMIC DNA]</scope>
    <source>
        <strain evidence="4">cv. Red5</strain>
    </source>
</reference>
<sequence>MVEERHNERPIRVRNEDDHKQNAENCGPRVRFEGSSRFISMYTQQGRKGTNQDAMTVWENFNGEKDAYFCAVFDGHGPFGHKVARQVRDMLPSRLCSSFKQLKVNGSNCNNETDEKDRDNDENADSEVVSKNPLFSSVKDRIIKSFEEVDEDLCVDATLDTYCSGTTAVAVLKQGDHLVIANLGDSRAVLCTRGDNNQIVSVQLTVDLKPNLPNEAERIKQCEGRVFAMDEEPEVWDVLSNNEVVKIVASARKRSTAARLLVDYAIQAWRHKYPTSKVDDCAAICLFFKNKKPSLTKSMSEASRFSKNYPEMAAPAHHHPKNIKTDDGLDTVINCEVSTKKLPRSVSQGLTRRKPSKDFK</sequence>
<protein>
    <submittedName>
        <fullName evidence="3">Protein phosphatase 2C 73</fullName>
    </submittedName>
</protein>
<comment type="caution">
    <text evidence="3">The sequence shown here is derived from an EMBL/GenBank/DDBJ whole genome shotgun (WGS) entry which is preliminary data.</text>
</comment>
<dbReference type="InterPro" id="IPR015655">
    <property type="entry name" value="PP2C"/>
</dbReference>
<evidence type="ECO:0000256" key="1">
    <source>
        <dbReference type="SAM" id="MobiDB-lite"/>
    </source>
</evidence>
<reference evidence="3 4" key="1">
    <citation type="submission" date="2017-07" db="EMBL/GenBank/DDBJ databases">
        <title>An improved, manually edited Actinidia chinensis var. chinensis (kiwifruit) genome highlights the challenges associated with draft genomes and gene prediction in plants.</title>
        <authorList>
            <person name="Pilkington S."/>
            <person name="Crowhurst R."/>
            <person name="Hilario E."/>
            <person name="Nardozza S."/>
            <person name="Fraser L."/>
            <person name="Peng Y."/>
            <person name="Gunaseelan K."/>
            <person name="Simpson R."/>
            <person name="Tahir J."/>
            <person name="Deroles S."/>
            <person name="Templeton K."/>
            <person name="Luo Z."/>
            <person name="Davy M."/>
            <person name="Cheng C."/>
            <person name="Mcneilage M."/>
            <person name="Scaglione D."/>
            <person name="Liu Y."/>
            <person name="Zhang Q."/>
            <person name="Datson P."/>
            <person name="De Silva N."/>
            <person name="Gardiner S."/>
            <person name="Bassett H."/>
            <person name="Chagne D."/>
            <person name="Mccallum J."/>
            <person name="Dzierzon H."/>
            <person name="Deng C."/>
            <person name="Wang Y.-Y."/>
            <person name="Barron N."/>
            <person name="Manako K."/>
            <person name="Bowen J."/>
            <person name="Foster T."/>
            <person name="Erridge Z."/>
            <person name="Tiffin H."/>
            <person name="Waite C."/>
            <person name="Davies K."/>
            <person name="Grierson E."/>
            <person name="Laing W."/>
            <person name="Kirk R."/>
            <person name="Chen X."/>
            <person name="Wood M."/>
            <person name="Montefiori M."/>
            <person name="Brummell D."/>
            <person name="Schwinn K."/>
            <person name="Catanach A."/>
            <person name="Fullerton C."/>
            <person name="Li D."/>
            <person name="Meiyalaghan S."/>
            <person name="Nieuwenhuizen N."/>
            <person name="Read N."/>
            <person name="Prakash R."/>
            <person name="Hunter D."/>
            <person name="Zhang H."/>
            <person name="Mckenzie M."/>
            <person name="Knabel M."/>
            <person name="Harris A."/>
            <person name="Allan A."/>
            <person name="Chen A."/>
            <person name="Janssen B."/>
            <person name="Plunkett B."/>
            <person name="Dwamena C."/>
            <person name="Voogd C."/>
            <person name="Leif D."/>
            <person name="Lafferty D."/>
            <person name="Souleyre E."/>
            <person name="Varkonyi-Gasic E."/>
            <person name="Gambi F."/>
            <person name="Hanley J."/>
            <person name="Yao J.-L."/>
            <person name="Cheung J."/>
            <person name="David K."/>
            <person name="Warren B."/>
            <person name="Marsh K."/>
            <person name="Snowden K."/>
            <person name="Lin-Wang K."/>
            <person name="Brian L."/>
            <person name="Martinez-Sanchez M."/>
            <person name="Wang M."/>
            <person name="Ileperuma N."/>
            <person name="Macnee N."/>
            <person name="Campin R."/>
            <person name="Mcatee P."/>
            <person name="Drummond R."/>
            <person name="Espley R."/>
            <person name="Ireland H."/>
            <person name="Wu R."/>
            <person name="Atkinson R."/>
            <person name="Karunairetnam S."/>
            <person name="Bulley S."/>
            <person name="Chunkath S."/>
            <person name="Hanley Z."/>
            <person name="Storey R."/>
            <person name="Thrimawithana A."/>
            <person name="Thomson S."/>
            <person name="David C."/>
            <person name="Testolin R."/>
        </authorList>
    </citation>
    <scope>NUCLEOTIDE SEQUENCE [LARGE SCALE GENOMIC DNA]</scope>
    <source>
        <strain evidence="4">cv. Red5</strain>
        <tissue evidence="3">Young leaf</tissue>
    </source>
</reference>
<dbReference type="PANTHER" id="PTHR47992">
    <property type="entry name" value="PROTEIN PHOSPHATASE"/>
    <property type="match status" value="1"/>
</dbReference>
<dbReference type="AlphaFoldDB" id="A0A2R6RXG5"/>
<dbReference type="Gene3D" id="3.60.40.10">
    <property type="entry name" value="PPM-type phosphatase domain"/>
    <property type="match status" value="2"/>
</dbReference>
<evidence type="ECO:0000313" key="3">
    <source>
        <dbReference type="EMBL" id="PSS34728.1"/>
    </source>
</evidence>
<dbReference type="OMA" id="MSWRKRS"/>
<evidence type="ECO:0000259" key="2">
    <source>
        <dbReference type="PROSITE" id="PS51746"/>
    </source>
</evidence>
<feature type="region of interest" description="Disordered" evidence="1">
    <location>
        <begin position="107"/>
        <end position="128"/>
    </location>
</feature>
<dbReference type="SUPFAM" id="SSF81606">
    <property type="entry name" value="PP2C-like"/>
    <property type="match status" value="1"/>
</dbReference>
<dbReference type="STRING" id="1590841.A0A2R6RXG5"/>
<proteinExistence type="predicted"/>
<organism evidence="3 4">
    <name type="scientific">Actinidia chinensis var. chinensis</name>
    <name type="common">Chinese soft-hair kiwi</name>
    <dbReference type="NCBI Taxonomy" id="1590841"/>
    <lineage>
        <taxon>Eukaryota</taxon>
        <taxon>Viridiplantae</taxon>
        <taxon>Streptophyta</taxon>
        <taxon>Embryophyta</taxon>
        <taxon>Tracheophyta</taxon>
        <taxon>Spermatophyta</taxon>
        <taxon>Magnoliopsida</taxon>
        <taxon>eudicotyledons</taxon>
        <taxon>Gunneridae</taxon>
        <taxon>Pentapetalae</taxon>
        <taxon>asterids</taxon>
        <taxon>Ericales</taxon>
        <taxon>Actinidiaceae</taxon>
        <taxon>Actinidia</taxon>
    </lineage>
</organism>
<keyword evidence="4" id="KW-1185">Reference proteome</keyword>
<evidence type="ECO:0000313" key="4">
    <source>
        <dbReference type="Proteomes" id="UP000241394"/>
    </source>
</evidence>
<gene>
    <name evidence="3" type="ORF">CEY00_Acc01835</name>
</gene>
<dbReference type="GO" id="GO:0004722">
    <property type="term" value="F:protein serine/threonine phosphatase activity"/>
    <property type="evidence" value="ECO:0007669"/>
    <property type="project" value="InterPro"/>
</dbReference>
<dbReference type="OrthoDB" id="10264738at2759"/>
<feature type="domain" description="PPM-type phosphatase" evidence="2">
    <location>
        <begin position="38"/>
        <end position="288"/>
    </location>
</feature>
<dbReference type="PROSITE" id="PS51746">
    <property type="entry name" value="PPM_2"/>
    <property type="match status" value="1"/>
</dbReference>
<dbReference type="InterPro" id="IPR001932">
    <property type="entry name" value="PPM-type_phosphatase-like_dom"/>
</dbReference>
<dbReference type="Pfam" id="PF00481">
    <property type="entry name" value="PP2C"/>
    <property type="match status" value="1"/>
</dbReference>
<dbReference type="InParanoid" id="A0A2R6RXG5"/>